<feature type="domain" description="Thiolase N-terminal" evidence="8">
    <location>
        <begin position="13"/>
        <end position="268"/>
    </location>
</feature>
<evidence type="ECO:0000313" key="11">
    <source>
        <dbReference type="Proteomes" id="UP000276417"/>
    </source>
</evidence>
<feature type="active site" description="Proton acceptor" evidence="6">
    <location>
        <position position="354"/>
    </location>
</feature>
<evidence type="ECO:0000259" key="9">
    <source>
        <dbReference type="Pfam" id="PF02803"/>
    </source>
</evidence>
<evidence type="ECO:0000256" key="3">
    <source>
        <dbReference type="ARBA" id="ARBA00022679"/>
    </source>
</evidence>
<evidence type="ECO:0000256" key="2">
    <source>
        <dbReference type="ARBA" id="ARBA00010982"/>
    </source>
</evidence>
<dbReference type="InterPro" id="IPR020617">
    <property type="entry name" value="Thiolase_C"/>
</dbReference>
<keyword evidence="3 7" id="KW-0808">Transferase</keyword>
<dbReference type="PIRSF" id="PIRSF000429">
    <property type="entry name" value="Ac-CoA_Ac_transf"/>
    <property type="match status" value="1"/>
</dbReference>
<dbReference type="InterPro" id="IPR020615">
    <property type="entry name" value="Thiolase_acyl_enz_int_AS"/>
</dbReference>
<dbReference type="PANTHER" id="PTHR43853:SF21">
    <property type="entry name" value="STEROID 3-KETOACYL-COA THIOLASE"/>
    <property type="match status" value="1"/>
</dbReference>
<feature type="domain" description="Thiolase C-terminal" evidence="9">
    <location>
        <begin position="275"/>
        <end position="396"/>
    </location>
</feature>
<name>A0A3G8YC44_9DEIO</name>
<dbReference type="InterPro" id="IPR020613">
    <property type="entry name" value="Thiolase_CS"/>
</dbReference>
<dbReference type="FunFam" id="3.40.47.10:FF:000010">
    <property type="entry name" value="Acetyl-CoA acetyltransferase (Thiolase)"/>
    <property type="match status" value="1"/>
</dbReference>
<dbReference type="InterPro" id="IPR020610">
    <property type="entry name" value="Thiolase_AS"/>
</dbReference>
<keyword evidence="4 7" id="KW-0012">Acyltransferase</keyword>
<dbReference type="PROSITE" id="PS00098">
    <property type="entry name" value="THIOLASE_1"/>
    <property type="match status" value="1"/>
</dbReference>
<dbReference type="PANTHER" id="PTHR43853">
    <property type="entry name" value="3-KETOACYL-COA THIOLASE, PEROXISOMAL"/>
    <property type="match status" value="1"/>
</dbReference>
<dbReference type="GO" id="GO:0010124">
    <property type="term" value="P:phenylacetate catabolic process"/>
    <property type="evidence" value="ECO:0007669"/>
    <property type="project" value="TreeGrafter"/>
</dbReference>
<evidence type="ECO:0000256" key="4">
    <source>
        <dbReference type="ARBA" id="ARBA00023315"/>
    </source>
</evidence>
<dbReference type="OrthoDB" id="9764892at2"/>
<dbReference type="Proteomes" id="UP000276417">
    <property type="component" value="Chromosome 1"/>
</dbReference>
<dbReference type="InterPro" id="IPR002155">
    <property type="entry name" value="Thiolase"/>
</dbReference>
<dbReference type="KEGG" id="dph:EHF33_09515"/>
<feature type="active site" description="Acyl-thioester intermediate" evidence="6">
    <location>
        <position position="98"/>
    </location>
</feature>
<dbReference type="CDD" id="cd00751">
    <property type="entry name" value="thiolase"/>
    <property type="match status" value="1"/>
</dbReference>
<protein>
    <recommendedName>
        <fullName evidence="5">acetyl-CoA C-acyltransferase</fullName>
        <ecNumber evidence="5">2.3.1.16</ecNumber>
    </recommendedName>
</protein>
<keyword evidence="11" id="KW-1185">Reference proteome</keyword>
<evidence type="ECO:0000259" key="8">
    <source>
        <dbReference type="Pfam" id="PF00108"/>
    </source>
</evidence>
<evidence type="ECO:0000313" key="10">
    <source>
        <dbReference type="EMBL" id="AZI42952.1"/>
    </source>
</evidence>
<comment type="pathway">
    <text evidence="1">Lipid metabolism.</text>
</comment>
<comment type="similarity">
    <text evidence="2 7">Belongs to the thiolase-like superfamily. Thiolase family.</text>
</comment>
<reference evidence="10 11" key="1">
    <citation type="submission" date="2018-11" db="EMBL/GenBank/DDBJ databases">
        <title>Deinococcus shelandsis sp. nov., isolated from South Shetland Islands soil of Antarctica.</title>
        <authorList>
            <person name="Tian J."/>
        </authorList>
    </citation>
    <scope>NUCLEOTIDE SEQUENCE [LARGE SCALE GENOMIC DNA]</scope>
    <source>
        <strain evidence="10 11">S14-83T</strain>
    </source>
</reference>
<gene>
    <name evidence="10" type="ORF">EHF33_09515</name>
</gene>
<dbReference type="NCBIfam" id="TIGR01930">
    <property type="entry name" value="AcCoA-C-Actrans"/>
    <property type="match status" value="1"/>
</dbReference>
<dbReference type="InterPro" id="IPR050215">
    <property type="entry name" value="Thiolase-like_sf_Thiolase"/>
</dbReference>
<dbReference type="Gene3D" id="3.40.47.10">
    <property type="match status" value="1"/>
</dbReference>
<sequence>MSNPTANPAREAVIVSAVRTAVGRGVKGTLANTRPDDLAALVMKEALARVGVDPAIVEDVIFGCAIPEAEQGLNIARLAALQAGFPDSVGGVTVNRFCSSGLQTVAMAAAAIQAGHFDVILAGGVESMSMVPMSGHNPSPNLSLVDKRPEAYINMGLTAENVAAQYNVSKEDQDAFAVRSHQRAAAAQDAGKFKDEIVPVPVRVDKVKGTKITSETVMYADDELIRRDTTLEGLAKLRPAFKMGGSVTAGNASPFSDGASALLLMSREKADELGLKPLAKFIGFTVAGVGPEVMGIGPVEAVPKVLKQNGLTLADMDLIELNEAFAAQSLAVIRTLGINEEITNVNGGAIALGHPLGCSGAKLTTTAIHELRRRGGGKALITMCIGGGMGAAGIIEVYPAEGQAAD</sequence>
<dbReference type="EC" id="2.3.1.16" evidence="5"/>
<dbReference type="PROSITE" id="PS00737">
    <property type="entry name" value="THIOLASE_2"/>
    <property type="match status" value="1"/>
</dbReference>
<evidence type="ECO:0000256" key="7">
    <source>
        <dbReference type="RuleBase" id="RU003557"/>
    </source>
</evidence>
<organism evidence="10 11">
    <name type="scientific">Deinococcus psychrotolerans</name>
    <dbReference type="NCBI Taxonomy" id="2489213"/>
    <lineage>
        <taxon>Bacteria</taxon>
        <taxon>Thermotogati</taxon>
        <taxon>Deinococcota</taxon>
        <taxon>Deinococci</taxon>
        <taxon>Deinococcales</taxon>
        <taxon>Deinococcaceae</taxon>
        <taxon>Deinococcus</taxon>
    </lineage>
</organism>
<dbReference type="InterPro" id="IPR016039">
    <property type="entry name" value="Thiolase-like"/>
</dbReference>
<evidence type="ECO:0000256" key="1">
    <source>
        <dbReference type="ARBA" id="ARBA00005189"/>
    </source>
</evidence>
<dbReference type="AlphaFoldDB" id="A0A3G8YC44"/>
<feature type="active site" description="Proton acceptor" evidence="6">
    <location>
        <position position="384"/>
    </location>
</feature>
<dbReference type="Pfam" id="PF02803">
    <property type="entry name" value="Thiolase_C"/>
    <property type="match status" value="1"/>
</dbReference>
<dbReference type="SUPFAM" id="SSF53901">
    <property type="entry name" value="Thiolase-like"/>
    <property type="match status" value="2"/>
</dbReference>
<dbReference type="InterPro" id="IPR020616">
    <property type="entry name" value="Thiolase_N"/>
</dbReference>
<dbReference type="GO" id="GO:0003988">
    <property type="term" value="F:acetyl-CoA C-acyltransferase activity"/>
    <property type="evidence" value="ECO:0007669"/>
    <property type="project" value="UniProtKB-EC"/>
</dbReference>
<evidence type="ECO:0000256" key="5">
    <source>
        <dbReference type="ARBA" id="ARBA00024073"/>
    </source>
</evidence>
<accession>A0A3G8YC44</accession>
<dbReference type="EMBL" id="CP034183">
    <property type="protein sequence ID" value="AZI42952.1"/>
    <property type="molecule type" value="Genomic_DNA"/>
</dbReference>
<dbReference type="Pfam" id="PF00108">
    <property type="entry name" value="Thiolase_N"/>
    <property type="match status" value="1"/>
</dbReference>
<evidence type="ECO:0000256" key="6">
    <source>
        <dbReference type="PIRSR" id="PIRSR000429-1"/>
    </source>
</evidence>
<proteinExistence type="inferred from homology"/>
<dbReference type="GO" id="GO:0006635">
    <property type="term" value="P:fatty acid beta-oxidation"/>
    <property type="evidence" value="ECO:0007669"/>
    <property type="project" value="TreeGrafter"/>
</dbReference>
<dbReference type="RefSeq" id="WP_124870539.1">
    <property type="nucleotide sequence ID" value="NZ_CP034183.1"/>
</dbReference>
<dbReference type="GO" id="GO:0005737">
    <property type="term" value="C:cytoplasm"/>
    <property type="evidence" value="ECO:0007669"/>
    <property type="project" value="UniProtKB-ARBA"/>
</dbReference>
<dbReference type="PROSITE" id="PS00099">
    <property type="entry name" value="THIOLASE_3"/>
    <property type="match status" value="1"/>
</dbReference>